<dbReference type="AlphaFoldDB" id="A0AB34WXZ4"/>
<dbReference type="Proteomes" id="UP000070572">
    <property type="component" value="Unassembled WGS sequence"/>
</dbReference>
<reference evidence="1 2" key="1">
    <citation type="submission" date="2016-01" db="EMBL/GenBank/DDBJ databases">
        <authorList>
            <person name="Mitreva M."/>
            <person name="Pepin K.H."/>
            <person name="Mihindukulasuriya K.A."/>
            <person name="Fulton R."/>
            <person name="Fronick C."/>
            <person name="O'Laughlin M."/>
            <person name="Miner T."/>
            <person name="Herter B."/>
            <person name="Rosa B.A."/>
            <person name="Cordes M."/>
            <person name="Tomlinson C."/>
            <person name="Wollam A."/>
            <person name="Palsikar V.B."/>
            <person name="Mardis E.R."/>
            <person name="Wilson R.K."/>
        </authorList>
    </citation>
    <scope>NUCLEOTIDE SEQUENCE [LARGE SCALE GENOMIC DNA]</scope>
    <source>
        <strain evidence="1 2">DNF00696</strain>
    </source>
</reference>
<evidence type="ECO:0000313" key="2">
    <source>
        <dbReference type="Proteomes" id="UP000070572"/>
    </source>
</evidence>
<proteinExistence type="predicted"/>
<gene>
    <name evidence="1" type="ORF">HMPREF1862_01605</name>
</gene>
<accession>A0AB34WXZ4</accession>
<name>A0AB34WXZ4_9ACTO</name>
<evidence type="ECO:0000313" key="1">
    <source>
        <dbReference type="EMBL" id="KXB79856.1"/>
    </source>
</evidence>
<dbReference type="EMBL" id="LSDN01000021">
    <property type="protein sequence ID" value="KXB79856.1"/>
    <property type="molecule type" value="Genomic_DNA"/>
</dbReference>
<comment type="caution">
    <text evidence="1">The sequence shown here is derived from an EMBL/GenBank/DDBJ whole genome shotgun (WGS) entry which is preliminary data.</text>
</comment>
<organism evidence="1 2">
    <name type="scientific">Varibaculum cambriense</name>
    <dbReference type="NCBI Taxonomy" id="184870"/>
    <lineage>
        <taxon>Bacteria</taxon>
        <taxon>Bacillati</taxon>
        <taxon>Actinomycetota</taxon>
        <taxon>Actinomycetes</taxon>
        <taxon>Actinomycetales</taxon>
        <taxon>Actinomycetaceae</taxon>
        <taxon>Varibaculum</taxon>
    </lineage>
</organism>
<sequence>MLCSRGMVIDSDQLARNLLERVNCYWLSGYWYSWREIGADGVRRDVFIPGTTLADIDAVY</sequence>
<protein>
    <submittedName>
        <fullName evidence="1">Uncharacterized protein</fullName>
    </submittedName>
</protein>